<protein>
    <recommendedName>
        <fullName evidence="6">Protein kinase domain-containing protein</fullName>
    </recommendedName>
</protein>
<dbReference type="InterPro" id="IPR011009">
    <property type="entry name" value="Kinase-like_dom_sf"/>
</dbReference>
<accession>A0A1J4L069</accession>
<evidence type="ECO:0000313" key="7">
    <source>
        <dbReference type="EMBL" id="OHT16867.1"/>
    </source>
</evidence>
<evidence type="ECO:0000256" key="1">
    <source>
        <dbReference type="ARBA" id="ARBA00022527"/>
    </source>
</evidence>
<dbReference type="GO" id="GO:0004674">
    <property type="term" value="F:protein serine/threonine kinase activity"/>
    <property type="evidence" value="ECO:0007669"/>
    <property type="project" value="UniProtKB-KW"/>
</dbReference>
<comment type="caution">
    <text evidence="7">The sequence shown here is derived from an EMBL/GenBank/DDBJ whole genome shotgun (WGS) entry which is preliminary data.</text>
</comment>
<evidence type="ECO:0000256" key="5">
    <source>
        <dbReference type="ARBA" id="ARBA00022840"/>
    </source>
</evidence>
<evidence type="ECO:0000256" key="4">
    <source>
        <dbReference type="ARBA" id="ARBA00022777"/>
    </source>
</evidence>
<dbReference type="Pfam" id="PF00069">
    <property type="entry name" value="Pkinase"/>
    <property type="match status" value="1"/>
</dbReference>
<keyword evidence="8" id="KW-1185">Reference proteome</keyword>
<evidence type="ECO:0000256" key="3">
    <source>
        <dbReference type="ARBA" id="ARBA00022741"/>
    </source>
</evidence>
<evidence type="ECO:0000259" key="6">
    <source>
        <dbReference type="PROSITE" id="PS50011"/>
    </source>
</evidence>
<proteinExistence type="predicted"/>
<dbReference type="InterPro" id="IPR000719">
    <property type="entry name" value="Prot_kinase_dom"/>
</dbReference>
<sequence length="356" mass="40526">MTTLSKDAFMELFEVQHELSRSQYAETFLLQRKDNAYEQQQTYVTKCFHKSKITDVSAFLNKLTMIQSFNFTFLVPYDFIVDDDEQIFLVRKFVSAQPLSALDPAEFNMALTWRRILQAFATLHDHSLGGIFVKPDNIFANTNGVIMLVDLYPIPSPPFNGADTPDLKFFQFLAPEFFTNESPISEKSDIWSLGAIMLVSYGYSLPWSASNIFGMINKITTHQIELPDSIPTKLKDMLTQMLVRDSSFRSPISKIIRSQTRSSGTPAFDLIVKPKRNSDSQVQKISALINPMAFKNARVSVNTRSAKLPPLPSAQMISRYKASIQVPHSSLTRRPSSRQMENRKIVDNLFSFAEYI</sequence>
<dbReference type="RefSeq" id="XP_068370003.1">
    <property type="nucleotide sequence ID" value="XM_068513817.1"/>
</dbReference>
<dbReference type="GeneID" id="94848521"/>
<keyword evidence="1" id="KW-0723">Serine/threonine-protein kinase</keyword>
<dbReference type="Proteomes" id="UP000179807">
    <property type="component" value="Unassembled WGS sequence"/>
</dbReference>
<dbReference type="GO" id="GO:0005524">
    <property type="term" value="F:ATP binding"/>
    <property type="evidence" value="ECO:0007669"/>
    <property type="project" value="UniProtKB-KW"/>
</dbReference>
<dbReference type="GO" id="GO:0007165">
    <property type="term" value="P:signal transduction"/>
    <property type="evidence" value="ECO:0007669"/>
    <property type="project" value="TreeGrafter"/>
</dbReference>
<organism evidence="7 8">
    <name type="scientific">Tritrichomonas foetus</name>
    <dbReference type="NCBI Taxonomy" id="1144522"/>
    <lineage>
        <taxon>Eukaryota</taxon>
        <taxon>Metamonada</taxon>
        <taxon>Parabasalia</taxon>
        <taxon>Tritrichomonadida</taxon>
        <taxon>Tritrichomonadidae</taxon>
        <taxon>Tritrichomonas</taxon>
    </lineage>
</organism>
<name>A0A1J4L069_9EUKA</name>
<feature type="domain" description="Protein kinase" evidence="6">
    <location>
        <begin position="13"/>
        <end position="268"/>
    </location>
</feature>
<dbReference type="AlphaFoldDB" id="A0A1J4L069"/>
<dbReference type="PROSITE" id="PS50011">
    <property type="entry name" value="PROTEIN_KINASE_DOM"/>
    <property type="match status" value="1"/>
</dbReference>
<dbReference type="VEuPathDB" id="TrichDB:TRFO_41515"/>
<evidence type="ECO:0000256" key="2">
    <source>
        <dbReference type="ARBA" id="ARBA00022679"/>
    </source>
</evidence>
<dbReference type="Gene3D" id="1.10.510.10">
    <property type="entry name" value="Transferase(Phosphotransferase) domain 1"/>
    <property type="match status" value="1"/>
</dbReference>
<dbReference type="EMBL" id="MLAK01000064">
    <property type="protein sequence ID" value="OHT16867.1"/>
    <property type="molecule type" value="Genomic_DNA"/>
</dbReference>
<reference evidence="7" key="1">
    <citation type="submission" date="2016-10" db="EMBL/GenBank/DDBJ databases">
        <authorList>
            <person name="Benchimol M."/>
            <person name="Almeida L.G."/>
            <person name="Vasconcelos A.T."/>
            <person name="Perreira-Neves A."/>
            <person name="Rosa I.A."/>
            <person name="Tasca T."/>
            <person name="Bogo M.R."/>
            <person name="de Souza W."/>
        </authorList>
    </citation>
    <scope>NUCLEOTIDE SEQUENCE [LARGE SCALE GENOMIC DNA]</scope>
    <source>
        <strain evidence="7">K</strain>
    </source>
</reference>
<dbReference type="SMART" id="SM00220">
    <property type="entry name" value="S_TKc"/>
    <property type="match status" value="1"/>
</dbReference>
<dbReference type="PANTHER" id="PTHR43895">
    <property type="entry name" value="CALCIUM/CALMODULIN-DEPENDENT PROTEIN KINASE KINASE-RELATED"/>
    <property type="match status" value="1"/>
</dbReference>
<keyword evidence="3" id="KW-0547">Nucleotide-binding</keyword>
<keyword evidence="4" id="KW-0418">Kinase</keyword>
<keyword evidence="2" id="KW-0808">Transferase</keyword>
<gene>
    <name evidence="7" type="ORF">TRFO_41515</name>
</gene>
<dbReference type="PANTHER" id="PTHR43895:SF150">
    <property type="entry name" value="SERINE_THREONINE-PROTEIN KINASE STK11"/>
    <property type="match status" value="1"/>
</dbReference>
<evidence type="ECO:0000313" key="8">
    <source>
        <dbReference type="Proteomes" id="UP000179807"/>
    </source>
</evidence>
<keyword evidence="5" id="KW-0067">ATP-binding</keyword>
<dbReference type="SUPFAM" id="SSF56112">
    <property type="entry name" value="Protein kinase-like (PK-like)"/>
    <property type="match status" value="1"/>
</dbReference>